<organism evidence="1 2">
    <name type="scientific">Symbiodinium pilosum</name>
    <name type="common">Dinoflagellate</name>
    <dbReference type="NCBI Taxonomy" id="2952"/>
    <lineage>
        <taxon>Eukaryota</taxon>
        <taxon>Sar</taxon>
        <taxon>Alveolata</taxon>
        <taxon>Dinophyceae</taxon>
        <taxon>Suessiales</taxon>
        <taxon>Symbiodiniaceae</taxon>
        <taxon>Symbiodinium</taxon>
    </lineage>
</organism>
<evidence type="ECO:0000313" key="2">
    <source>
        <dbReference type="Proteomes" id="UP000649617"/>
    </source>
</evidence>
<dbReference type="EMBL" id="CAJNIZ010027003">
    <property type="protein sequence ID" value="CAE7496891.1"/>
    <property type="molecule type" value="Genomic_DNA"/>
</dbReference>
<proteinExistence type="predicted"/>
<feature type="non-terminal residue" evidence="1">
    <location>
        <position position="1"/>
    </location>
</feature>
<accession>A0A812SX71</accession>
<dbReference type="OrthoDB" id="10596350at2759"/>
<evidence type="ECO:0000313" key="1">
    <source>
        <dbReference type="EMBL" id="CAE7496891.1"/>
    </source>
</evidence>
<gene>
    <name evidence="1" type="primary">ppsA</name>
    <name evidence="1" type="ORF">SPIL2461_LOCUS12830</name>
</gene>
<feature type="non-terminal residue" evidence="1">
    <location>
        <position position="78"/>
    </location>
</feature>
<protein>
    <submittedName>
        <fullName evidence="1">PpsA protein</fullName>
    </submittedName>
</protein>
<keyword evidence="2" id="KW-1185">Reference proteome</keyword>
<dbReference type="AlphaFoldDB" id="A0A812SX71"/>
<sequence>SQWQQAEPMEPEGNGTYTYVVVLGETRFEQFQIWLDGESHRVLHPGHAKGFKDTTVFGPDSMGHGCNWVIDGRQELPA</sequence>
<reference evidence="1" key="1">
    <citation type="submission" date="2021-02" db="EMBL/GenBank/DDBJ databases">
        <authorList>
            <person name="Dougan E. K."/>
            <person name="Rhodes N."/>
            <person name="Thang M."/>
            <person name="Chan C."/>
        </authorList>
    </citation>
    <scope>NUCLEOTIDE SEQUENCE</scope>
</reference>
<comment type="caution">
    <text evidence="1">The sequence shown here is derived from an EMBL/GenBank/DDBJ whole genome shotgun (WGS) entry which is preliminary data.</text>
</comment>
<dbReference type="Proteomes" id="UP000649617">
    <property type="component" value="Unassembled WGS sequence"/>
</dbReference>
<name>A0A812SX71_SYMPI</name>